<evidence type="ECO:0000259" key="1">
    <source>
        <dbReference type="PROSITE" id="PS51459"/>
    </source>
</evidence>
<dbReference type="SUPFAM" id="SSF140931">
    <property type="entry name" value="Fic-like"/>
    <property type="match status" value="1"/>
</dbReference>
<dbReference type="InterPro" id="IPR040198">
    <property type="entry name" value="Fido_containing"/>
</dbReference>
<name>A0ABW0J1W6_9HYPH</name>
<dbReference type="RefSeq" id="WP_377801864.1">
    <property type="nucleotide sequence ID" value="NZ_JBHSLW010000125.1"/>
</dbReference>
<organism evidence="2 3">
    <name type="scientific">Bosea eneae</name>
    <dbReference type="NCBI Taxonomy" id="151454"/>
    <lineage>
        <taxon>Bacteria</taxon>
        <taxon>Pseudomonadati</taxon>
        <taxon>Pseudomonadota</taxon>
        <taxon>Alphaproteobacteria</taxon>
        <taxon>Hyphomicrobiales</taxon>
        <taxon>Boseaceae</taxon>
        <taxon>Bosea</taxon>
    </lineage>
</organism>
<feature type="domain" description="Fido" evidence="1">
    <location>
        <begin position="115"/>
        <end position="290"/>
    </location>
</feature>
<keyword evidence="3" id="KW-1185">Reference proteome</keyword>
<reference evidence="3" key="1">
    <citation type="journal article" date="2019" name="Int. J. Syst. Evol. Microbiol.">
        <title>The Global Catalogue of Microorganisms (GCM) 10K type strain sequencing project: providing services to taxonomists for standard genome sequencing and annotation.</title>
        <authorList>
            <consortium name="The Broad Institute Genomics Platform"/>
            <consortium name="The Broad Institute Genome Sequencing Center for Infectious Disease"/>
            <person name="Wu L."/>
            <person name="Ma J."/>
        </authorList>
    </citation>
    <scope>NUCLEOTIDE SEQUENCE [LARGE SCALE GENOMIC DNA]</scope>
    <source>
        <strain evidence="3">NCAIM B.01391</strain>
    </source>
</reference>
<gene>
    <name evidence="2" type="ORF">ACFPOB_30270</name>
</gene>
<dbReference type="PANTHER" id="PTHR13504">
    <property type="entry name" value="FIDO DOMAIN-CONTAINING PROTEIN DDB_G0283145"/>
    <property type="match status" value="1"/>
</dbReference>
<dbReference type="Gene3D" id="1.10.3290.10">
    <property type="entry name" value="Fido-like domain"/>
    <property type="match status" value="1"/>
</dbReference>
<evidence type="ECO:0000313" key="3">
    <source>
        <dbReference type="Proteomes" id="UP001596053"/>
    </source>
</evidence>
<protein>
    <submittedName>
        <fullName evidence="2">Fic family protein</fullName>
    </submittedName>
</protein>
<accession>A0ABW0J1W6</accession>
<dbReference type="EMBL" id="JBHSLW010000125">
    <property type="protein sequence ID" value="MFC5423813.1"/>
    <property type="molecule type" value="Genomic_DNA"/>
</dbReference>
<dbReference type="PROSITE" id="PS51459">
    <property type="entry name" value="FIDO"/>
    <property type="match status" value="1"/>
</dbReference>
<sequence>MIETPSRIEPVFFEDQIPQVLADLSIEIQREAGNLGRGLHPESAAELADLVRMMNSYYSNLIEGHNTRPKDIERALAGAELEPETRPLALEAKAHVMVQREIDEMHLKGTLSSPTSVDFLRWSHRAFYDEMPEEFRFIKRPDGILAEIVPGEFRQKAADDVEVGRHLPPSSSQVQPFMEHFAKRFGAAENWPSTRIIAIASAHHRLNYIHPFPDGNGRVSRLMSHAMAQRAGIGGFGLWSISRGLARGLRDRGEYKRMMDHADSPRRGDLDGRGNLSAAALKDYCEWFLSVVLDQIRFSAFMFDIERLETRFRMLVRDVLDDKRAPDLIGVILKHGSLDRGDAHLALKTSERTARNTMADLLKAGFLRSPSPKTPVRIAFPLDYRERLFPNLFTDAEISLPEPPRLSSG</sequence>
<comment type="caution">
    <text evidence="2">The sequence shown here is derived from an EMBL/GenBank/DDBJ whole genome shotgun (WGS) entry which is preliminary data.</text>
</comment>
<evidence type="ECO:0000313" key="2">
    <source>
        <dbReference type="EMBL" id="MFC5423813.1"/>
    </source>
</evidence>
<dbReference type="InterPro" id="IPR036597">
    <property type="entry name" value="Fido-like_dom_sf"/>
</dbReference>
<proteinExistence type="predicted"/>
<dbReference type="Proteomes" id="UP001596053">
    <property type="component" value="Unassembled WGS sequence"/>
</dbReference>
<dbReference type="Pfam" id="PF02661">
    <property type="entry name" value="Fic"/>
    <property type="match status" value="1"/>
</dbReference>
<dbReference type="PANTHER" id="PTHR13504:SF38">
    <property type="entry name" value="FIDO DOMAIN-CONTAINING PROTEIN"/>
    <property type="match status" value="1"/>
</dbReference>
<dbReference type="InterPro" id="IPR003812">
    <property type="entry name" value="Fido"/>
</dbReference>